<dbReference type="EMBL" id="JACSIT010000141">
    <property type="protein sequence ID" value="MBC6995913.1"/>
    <property type="molecule type" value="Genomic_DNA"/>
</dbReference>
<evidence type="ECO:0000256" key="6">
    <source>
        <dbReference type="PROSITE-ProRule" id="PRU00552"/>
    </source>
</evidence>
<evidence type="ECO:0000259" key="9">
    <source>
        <dbReference type="PROSITE" id="PS51192"/>
    </source>
</evidence>
<dbReference type="Proteomes" id="UP000650081">
    <property type="component" value="Unassembled WGS sequence"/>
</dbReference>
<feature type="compositionally biased region" description="Basic and acidic residues" evidence="8">
    <location>
        <begin position="427"/>
        <end position="472"/>
    </location>
</feature>
<dbReference type="AlphaFoldDB" id="A0A923PR33"/>
<comment type="similarity">
    <text evidence="5 7">Belongs to the DEAD box helicase family.</text>
</comment>
<evidence type="ECO:0000256" key="7">
    <source>
        <dbReference type="RuleBase" id="RU000492"/>
    </source>
</evidence>
<evidence type="ECO:0000256" key="8">
    <source>
        <dbReference type="SAM" id="MobiDB-lite"/>
    </source>
</evidence>
<dbReference type="SUPFAM" id="SSF52540">
    <property type="entry name" value="P-loop containing nucleoside triphosphate hydrolases"/>
    <property type="match status" value="2"/>
</dbReference>
<keyword evidence="2 7" id="KW-0378">Hydrolase</keyword>
<dbReference type="PROSITE" id="PS51192">
    <property type="entry name" value="HELICASE_ATP_BIND_1"/>
    <property type="match status" value="1"/>
</dbReference>
<sequence>MDTTPDHSPAEQEEEVVYFDELDISDDLLDALDDMGFDKCTPIQAKAIPPALEGRDILAVAQTGTGKTAAFLLPILDKLSREPVSKINTIILEPTRELAMQVDRQLEGFSYYMSASSIAIYGGRDGFSMGQEQTALKTGAAIVVATPGRLMAHLDLGYADLSEVRHLVLDEADRMLDMGFVNDMLKIIEMLPKENLQILFFSATMPAKIRKFSKEILKDPVEISIAISKPAEKIDQKAYDVADWAKIALIEDILREKTKTMERILIFCGRKKTVRDLTRRLQKRNDKVMDISSDLEQDVREQRLLDFRTGKIQVVVATDVLSRGIHIDGIDLVINFDVPGDAEDYVHRIGRTARASAEGEAITLISREDRQRFVRIEQLVGKKVNRVELPERFREPEGESRERRGGNDARRKEGRGRSRGGNNQSRPRRDGAPSTEQRSRPQDPANRNDEPRPDRPPRNDEPRPERPPREGDAPGGQRKQRSGRNRGRGRSRGPKPGGESNSTPE</sequence>
<dbReference type="PROSITE" id="PS51194">
    <property type="entry name" value="HELICASE_CTER"/>
    <property type="match status" value="1"/>
</dbReference>
<dbReference type="GO" id="GO:0005829">
    <property type="term" value="C:cytosol"/>
    <property type="evidence" value="ECO:0007669"/>
    <property type="project" value="TreeGrafter"/>
</dbReference>
<dbReference type="Pfam" id="PF00271">
    <property type="entry name" value="Helicase_C"/>
    <property type="match status" value="1"/>
</dbReference>
<gene>
    <name evidence="12" type="ORF">H9S92_17225</name>
</gene>
<proteinExistence type="inferred from homology"/>
<dbReference type="InterPro" id="IPR050079">
    <property type="entry name" value="DEAD_box_RNA_helicase"/>
</dbReference>
<feature type="compositionally biased region" description="Basic residues" evidence="8">
    <location>
        <begin position="478"/>
        <end position="493"/>
    </location>
</feature>
<dbReference type="PANTHER" id="PTHR47959">
    <property type="entry name" value="ATP-DEPENDENT RNA HELICASE RHLE-RELATED"/>
    <property type="match status" value="1"/>
</dbReference>
<dbReference type="InterPro" id="IPR011545">
    <property type="entry name" value="DEAD/DEAH_box_helicase_dom"/>
</dbReference>
<feature type="region of interest" description="Disordered" evidence="8">
    <location>
        <begin position="394"/>
        <end position="505"/>
    </location>
</feature>
<keyword evidence="4 7" id="KW-0067">ATP-binding</keyword>
<dbReference type="InterPro" id="IPR044742">
    <property type="entry name" value="DEAD/DEAH_RhlB"/>
</dbReference>
<dbReference type="SMART" id="SM00490">
    <property type="entry name" value="HELICc"/>
    <property type="match status" value="1"/>
</dbReference>
<keyword evidence="13" id="KW-1185">Reference proteome</keyword>
<reference evidence="12" key="1">
    <citation type="submission" date="2020-08" db="EMBL/GenBank/DDBJ databases">
        <title>Lewinella bacteria from marine environments.</title>
        <authorList>
            <person name="Zhong Y."/>
        </authorList>
    </citation>
    <scope>NUCLEOTIDE SEQUENCE</scope>
    <source>
        <strain evidence="12">KCTC 42187</strain>
    </source>
</reference>
<organism evidence="12 13">
    <name type="scientific">Neolewinella lacunae</name>
    <dbReference type="NCBI Taxonomy" id="1517758"/>
    <lineage>
        <taxon>Bacteria</taxon>
        <taxon>Pseudomonadati</taxon>
        <taxon>Bacteroidota</taxon>
        <taxon>Saprospiria</taxon>
        <taxon>Saprospirales</taxon>
        <taxon>Lewinellaceae</taxon>
        <taxon>Neolewinella</taxon>
    </lineage>
</organism>
<comment type="caution">
    <text evidence="12">The sequence shown here is derived from an EMBL/GenBank/DDBJ whole genome shotgun (WGS) entry which is preliminary data.</text>
</comment>
<dbReference type="GO" id="GO:0003724">
    <property type="term" value="F:RNA helicase activity"/>
    <property type="evidence" value="ECO:0007669"/>
    <property type="project" value="InterPro"/>
</dbReference>
<protein>
    <submittedName>
        <fullName evidence="12">DEAD/DEAH box helicase</fullName>
    </submittedName>
</protein>
<evidence type="ECO:0000313" key="12">
    <source>
        <dbReference type="EMBL" id="MBC6995913.1"/>
    </source>
</evidence>
<dbReference type="Pfam" id="PF00270">
    <property type="entry name" value="DEAD"/>
    <property type="match status" value="1"/>
</dbReference>
<dbReference type="PROSITE" id="PS51195">
    <property type="entry name" value="Q_MOTIF"/>
    <property type="match status" value="1"/>
</dbReference>
<dbReference type="InterPro" id="IPR000629">
    <property type="entry name" value="RNA-helicase_DEAD-box_CS"/>
</dbReference>
<dbReference type="InterPro" id="IPR001650">
    <property type="entry name" value="Helicase_C-like"/>
</dbReference>
<dbReference type="GO" id="GO:0005524">
    <property type="term" value="F:ATP binding"/>
    <property type="evidence" value="ECO:0007669"/>
    <property type="project" value="UniProtKB-KW"/>
</dbReference>
<dbReference type="InterPro" id="IPR027417">
    <property type="entry name" value="P-loop_NTPase"/>
</dbReference>
<name>A0A923PR33_9BACT</name>
<dbReference type="GO" id="GO:0016787">
    <property type="term" value="F:hydrolase activity"/>
    <property type="evidence" value="ECO:0007669"/>
    <property type="project" value="UniProtKB-KW"/>
</dbReference>
<evidence type="ECO:0000256" key="5">
    <source>
        <dbReference type="ARBA" id="ARBA00038437"/>
    </source>
</evidence>
<evidence type="ECO:0000259" key="11">
    <source>
        <dbReference type="PROSITE" id="PS51195"/>
    </source>
</evidence>
<feature type="domain" description="DEAD-box RNA helicase Q" evidence="11">
    <location>
        <begin position="17"/>
        <end position="45"/>
    </location>
</feature>
<keyword evidence="1 7" id="KW-0547">Nucleotide-binding</keyword>
<dbReference type="Gene3D" id="3.40.50.300">
    <property type="entry name" value="P-loop containing nucleotide triphosphate hydrolases"/>
    <property type="match status" value="2"/>
</dbReference>
<dbReference type="GO" id="GO:0003676">
    <property type="term" value="F:nucleic acid binding"/>
    <property type="evidence" value="ECO:0007669"/>
    <property type="project" value="InterPro"/>
</dbReference>
<dbReference type="RefSeq" id="WP_187467929.1">
    <property type="nucleotide sequence ID" value="NZ_JACSIT010000141.1"/>
</dbReference>
<feature type="compositionally biased region" description="Basic and acidic residues" evidence="8">
    <location>
        <begin position="394"/>
        <end position="411"/>
    </location>
</feature>
<dbReference type="CDD" id="cd00268">
    <property type="entry name" value="DEADc"/>
    <property type="match status" value="1"/>
</dbReference>
<evidence type="ECO:0000313" key="13">
    <source>
        <dbReference type="Proteomes" id="UP000650081"/>
    </source>
</evidence>
<evidence type="ECO:0000256" key="3">
    <source>
        <dbReference type="ARBA" id="ARBA00022806"/>
    </source>
</evidence>
<accession>A0A923PR33</accession>
<dbReference type="PROSITE" id="PS00039">
    <property type="entry name" value="DEAD_ATP_HELICASE"/>
    <property type="match status" value="1"/>
</dbReference>
<evidence type="ECO:0000256" key="2">
    <source>
        <dbReference type="ARBA" id="ARBA00022801"/>
    </source>
</evidence>
<feature type="domain" description="Helicase ATP-binding" evidence="9">
    <location>
        <begin position="48"/>
        <end position="223"/>
    </location>
</feature>
<evidence type="ECO:0000256" key="4">
    <source>
        <dbReference type="ARBA" id="ARBA00022840"/>
    </source>
</evidence>
<dbReference type="PANTHER" id="PTHR47959:SF13">
    <property type="entry name" value="ATP-DEPENDENT RNA HELICASE RHLE"/>
    <property type="match status" value="1"/>
</dbReference>
<evidence type="ECO:0000256" key="1">
    <source>
        <dbReference type="ARBA" id="ARBA00022741"/>
    </source>
</evidence>
<feature type="short sequence motif" description="Q motif" evidence="6">
    <location>
        <begin position="17"/>
        <end position="45"/>
    </location>
</feature>
<dbReference type="InterPro" id="IPR014001">
    <property type="entry name" value="Helicase_ATP-bd"/>
</dbReference>
<feature type="domain" description="Helicase C-terminal" evidence="10">
    <location>
        <begin position="249"/>
        <end position="397"/>
    </location>
</feature>
<dbReference type="SMART" id="SM00487">
    <property type="entry name" value="DEXDc"/>
    <property type="match status" value="1"/>
</dbReference>
<dbReference type="CDD" id="cd18787">
    <property type="entry name" value="SF2_C_DEAD"/>
    <property type="match status" value="1"/>
</dbReference>
<dbReference type="InterPro" id="IPR014014">
    <property type="entry name" value="RNA_helicase_DEAD_Q_motif"/>
</dbReference>
<keyword evidence="3 7" id="KW-0347">Helicase</keyword>
<evidence type="ECO:0000259" key="10">
    <source>
        <dbReference type="PROSITE" id="PS51194"/>
    </source>
</evidence>